<dbReference type="AlphaFoldDB" id="A0AAD9PZ31"/>
<dbReference type="Gene3D" id="3.40.350.10">
    <property type="entry name" value="Creatinase/prolidase N-terminal domain"/>
    <property type="match status" value="1"/>
</dbReference>
<comment type="caution">
    <text evidence="3">The sequence shown here is derived from an EMBL/GenBank/DDBJ whole genome shotgun (WGS) entry which is preliminary data.</text>
</comment>
<dbReference type="SUPFAM" id="SSF53092">
    <property type="entry name" value="Creatinase/prolidase N-terminal domain"/>
    <property type="match status" value="1"/>
</dbReference>
<dbReference type="InterPro" id="IPR029149">
    <property type="entry name" value="Creatin/AminoP/Spt16_N"/>
</dbReference>
<protein>
    <submittedName>
        <fullName evidence="3">Creatinase</fullName>
    </submittedName>
</protein>
<dbReference type="InterPro" id="IPR000587">
    <property type="entry name" value="Creatinase_N"/>
</dbReference>
<feature type="domain" description="Creatinase N-terminal" evidence="2">
    <location>
        <begin position="4"/>
        <end position="50"/>
    </location>
</feature>
<dbReference type="InterPro" id="IPR050659">
    <property type="entry name" value="Peptidase_M24B"/>
</dbReference>
<accession>A0AAD9PZ31</accession>
<dbReference type="InterPro" id="IPR036005">
    <property type="entry name" value="Creatinase/aminopeptidase-like"/>
</dbReference>
<reference evidence="3" key="2">
    <citation type="journal article" date="2023" name="Science">
        <title>Genomic signatures of disease resistance in endangered staghorn corals.</title>
        <authorList>
            <person name="Vollmer S.V."/>
            <person name="Selwyn J.D."/>
            <person name="Despard B.A."/>
            <person name="Roesel C.L."/>
        </authorList>
    </citation>
    <scope>NUCLEOTIDE SEQUENCE</scope>
    <source>
        <strain evidence="3">K2</strain>
    </source>
</reference>
<evidence type="ECO:0000313" key="3">
    <source>
        <dbReference type="EMBL" id="KAK2551812.1"/>
    </source>
</evidence>
<name>A0AAD9PZ31_ACRCE</name>
<organism evidence="3 4">
    <name type="scientific">Acropora cervicornis</name>
    <name type="common">Staghorn coral</name>
    <dbReference type="NCBI Taxonomy" id="6130"/>
    <lineage>
        <taxon>Eukaryota</taxon>
        <taxon>Metazoa</taxon>
        <taxon>Cnidaria</taxon>
        <taxon>Anthozoa</taxon>
        <taxon>Hexacorallia</taxon>
        <taxon>Scleractinia</taxon>
        <taxon>Astrocoeniina</taxon>
        <taxon>Acroporidae</taxon>
        <taxon>Acropora</taxon>
    </lineage>
</organism>
<dbReference type="Pfam" id="PF01321">
    <property type="entry name" value="Creatinase_N"/>
    <property type="match status" value="1"/>
</dbReference>
<reference evidence="3" key="1">
    <citation type="journal article" date="2023" name="G3 (Bethesda)">
        <title>Whole genome assembly and annotation of the endangered Caribbean coral Acropora cervicornis.</title>
        <authorList>
            <person name="Selwyn J.D."/>
            <person name="Vollmer S.V."/>
        </authorList>
    </citation>
    <scope>NUCLEOTIDE SEQUENCE</scope>
    <source>
        <strain evidence="3">K2</strain>
    </source>
</reference>
<dbReference type="EMBL" id="JARQWQ010000093">
    <property type="protein sequence ID" value="KAK2551812.1"/>
    <property type="molecule type" value="Genomic_DNA"/>
</dbReference>
<dbReference type="InterPro" id="IPR000994">
    <property type="entry name" value="Pept_M24"/>
</dbReference>
<proteinExistence type="predicted"/>
<evidence type="ECO:0000259" key="2">
    <source>
        <dbReference type="Pfam" id="PF01321"/>
    </source>
</evidence>
<dbReference type="SUPFAM" id="SSF55920">
    <property type="entry name" value="Creatinase/aminopeptidase"/>
    <property type="match status" value="2"/>
</dbReference>
<gene>
    <name evidence="3" type="ORF">P5673_027235</name>
</gene>
<sequence length="371" mass="42294">MIPLSDQVADAKNVGLEFDFVSLDNYRKLGDALPNAKFVDVGQPTMKMRMLKSQEEIELIKNGARIADLGGEAVVKAIKDGVGEHEVALASTDAMVREIAASYPHSEIRDIKGVLVFFRYYTALERTLFYDHVPTDRHMELWEVNCKVHRRGLELIKPGVRCSEIAKELNELFLEHDLLKYRTFGYGHSFGVLCHYYGREAGLEIREDVETVLQPNMVVSMEPMITVPEGEPGAGGYREHDILVVKETDSNSNCSALERTFFYDHVPSDRHRELWEVNNKVYKRGLEIVKPGVRCSDVARDLNEICLEYDRLQYQVIGYSHSSVEQVDKVLEPSMVINVEPMIGDPEGHPGAGGYREHDIRWLLQRLKMRI</sequence>
<dbReference type="GO" id="GO:0004177">
    <property type="term" value="F:aminopeptidase activity"/>
    <property type="evidence" value="ECO:0007669"/>
    <property type="project" value="UniProtKB-ARBA"/>
</dbReference>
<feature type="domain" description="Peptidase M24" evidence="1">
    <location>
        <begin position="119"/>
        <end position="247"/>
    </location>
</feature>
<feature type="domain" description="Peptidase M24" evidence="1">
    <location>
        <begin position="253"/>
        <end position="358"/>
    </location>
</feature>
<evidence type="ECO:0000313" key="4">
    <source>
        <dbReference type="Proteomes" id="UP001249851"/>
    </source>
</evidence>
<dbReference type="Pfam" id="PF00557">
    <property type="entry name" value="Peptidase_M24"/>
    <property type="match status" value="2"/>
</dbReference>
<dbReference type="PANTHER" id="PTHR46112">
    <property type="entry name" value="AMINOPEPTIDASE"/>
    <property type="match status" value="1"/>
</dbReference>
<dbReference type="Proteomes" id="UP001249851">
    <property type="component" value="Unassembled WGS sequence"/>
</dbReference>
<dbReference type="Gene3D" id="3.90.230.10">
    <property type="entry name" value="Creatinase/methionine aminopeptidase superfamily"/>
    <property type="match status" value="2"/>
</dbReference>
<keyword evidence="4" id="KW-1185">Reference proteome</keyword>
<dbReference type="PANTHER" id="PTHR46112:SF2">
    <property type="entry name" value="XAA-PRO AMINOPEPTIDASE P-RELATED"/>
    <property type="match status" value="1"/>
</dbReference>
<evidence type="ECO:0000259" key="1">
    <source>
        <dbReference type="Pfam" id="PF00557"/>
    </source>
</evidence>